<dbReference type="EMBL" id="GBHO01035221">
    <property type="protein sequence ID" value="JAG08383.1"/>
    <property type="molecule type" value="Transcribed_RNA"/>
</dbReference>
<evidence type="ECO:0000313" key="2">
    <source>
        <dbReference type="EMBL" id="JAG08383.1"/>
    </source>
</evidence>
<feature type="transmembrane region" description="Helical" evidence="1">
    <location>
        <begin position="27"/>
        <end position="45"/>
    </location>
</feature>
<sequence>GHLGYPGNTRKNPSDVSAITQDRMKQLGLAGAGFGFILVTLGLAAKDIQQQLRELPFNEHPIQGIIMIVKQAIERTYELPRELLMKTMHFIESILNFLFHNEPVENQSVALRRLGSRTQDLKWKFENLQKG</sequence>
<reference evidence="2" key="1">
    <citation type="journal article" date="2014" name="PLoS ONE">
        <title>Transcriptome-Based Identification of ABC Transporters in the Western Tarnished Plant Bug Lygus hesperus.</title>
        <authorList>
            <person name="Hull J.J."/>
            <person name="Chaney K."/>
            <person name="Geib S.M."/>
            <person name="Fabrick J.A."/>
            <person name="Brent C.S."/>
            <person name="Walsh D."/>
            <person name="Lavine L.C."/>
        </authorList>
    </citation>
    <scope>NUCLEOTIDE SEQUENCE</scope>
</reference>
<evidence type="ECO:0000256" key="1">
    <source>
        <dbReference type="SAM" id="Phobius"/>
    </source>
</evidence>
<dbReference type="AlphaFoldDB" id="A0A0A9WPF0"/>
<keyword evidence="1" id="KW-1133">Transmembrane helix</keyword>
<organism evidence="2">
    <name type="scientific">Lygus hesperus</name>
    <name type="common">Western plant bug</name>
    <dbReference type="NCBI Taxonomy" id="30085"/>
    <lineage>
        <taxon>Eukaryota</taxon>
        <taxon>Metazoa</taxon>
        <taxon>Ecdysozoa</taxon>
        <taxon>Arthropoda</taxon>
        <taxon>Hexapoda</taxon>
        <taxon>Insecta</taxon>
        <taxon>Pterygota</taxon>
        <taxon>Neoptera</taxon>
        <taxon>Paraneoptera</taxon>
        <taxon>Hemiptera</taxon>
        <taxon>Heteroptera</taxon>
        <taxon>Panheteroptera</taxon>
        <taxon>Cimicomorpha</taxon>
        <taxon>Miridae</taxon>
        <taxon>Mirini</taxon>
        <taxon>Lygus</taxon>
    </lineage>
</organism>
<gene>
    <name evidence="2" type="primary">act17_1</name>
    <name evidence="2" type="ORF">CM83_58654</name>
</gene>
<name>A0A0A9WPF0_LYGHE</name>
<keyword evidence="1" id="KW-0812">Transmembrane</keyword>
<keyword evidence="1" id="KW-0472">Membrane</keyword>
<reference evidence="2" key="2">
    <citation type="submission" date="2014-07" db="EMBL/GenBank/DDBJ databases">
        <authorList>
            <person name="Hull J."/>
        </authorList>
    </citation>
    <scope>NUCLEOTIDE SEQUENCE</scope>
</reference>
<protein>
    <submittedName>
        <fullName evidence="2">Actin-17</fullName>
    </submittedName>
</protein>
<accession>A0A0A9WPF0</accession>
<feature type="non-terminal residue" evidence="2">
    <location>
        <position position="1"/>
    </location>
</feature>
<proteinExistence type="predicted"/>